<reference evidence="11 12" key="1">
    <citation type="submission" date="2020-03" db="EMBL/GenBank/DDBJ databases">
        <title>Two novel Motilibacter sp.</title>
        <authorList>
            <person name="Liu S."/>
        </authorList>
    </citation>
    <scope>NUCLEOTIDE SEQUENCE [LARGE SCALE GENOMIC DNA]</scope>
    <source>
        <strain evidence="11 12">E257</strain>
    </source>
</reference>
<dbReference type="InterPro" id="IPR036890">
    <property type="entry name" value="HATPase_C_sf"/>
</dbReference>
<keyword evidence="4" id="KW-0808">Transferase</keyword>
<dbReference type="Gene3D" id="3.30.565.10">
    <property type="entry name" value="Histidine kinase-like ATPase, C-terminal domain"/>
    <property type="match status" value="1"/>
</dbReference>
<gene>
    <name evidence="11" type="ORF">G9H71_09895</name>
</gene>
<dbReference type="Proteomes" id="UP000800981">
    <property type="component" value="Unassembled WGS sequence"/>
</dbReference>
<dbReference type="EMBL" id="JAANNP010000004">
    <property type="protein sequence ID" value="NHC14092.1"/>
    <property type="molecule type" value="Genomic_DNA"/>
</dbReference>
<dbReference type="SMART" id="SM00387">
    <property type="entry name" value="HATPase_c"/>
    <property type="match status" value="1"/>
</dbReference>
<dbReference type="PANTHER" id="PTHR24421:SF10">
    <property type="entry name" value="NITRATE_NITRITE SENSOR PROTEIN NARQ"/>
    <property type="match status" value="1"/>
</dbReference>
<keyword evidence="6 11" id="KW-0418">Kinase</keyword>
<evidence type="ECO:0000256" key="8">
    <source>
        <dbReference type="ARBA" id="ARBA00023012"/>
    </source>
</evidence>
<dbReference type="InterPro" id="IPR050482">
    <property type="entry name" value="Sensor_HK_TwoCompSys"/>
</dbReference>
<keyword evidence="9" id="KW-0812">Transmembrane</keyword>
<evidence type="ECO:0000256" key="1">
    <source>
        <dbReference type="ARBA" id="ARBA00000085"/>
    </source>
</evidence>
<evidence type="ECO:0000256" key="6">
    <source>
        <dbReference type="ARBA" id="ARBA00022777"/>
    </source>
</evidence>
<keyword evidence="3" id="KW-0597">Phosphoprotein</keyword>
<feature type="domain" description="Histidine kinase/HSP90-like ATPase" evidence="10">
    <location>
        <begin position="302"/>
        <end position="392"/>
    </location>
</feature>
<dbReference type="CDD" id="cd16917">
    <property type="entry name" value="HATPase_UhpB-NarQ-NarX-like"/>
    <property type="match status" value="1"/>
</dbReference>
<evidence type="ECO:0000256" key="9">
    <source>
        <dbReference type="SAM" id="Phobius"/>
    </source>
</evidence>
<feature type="transmembrane region" description="Helical" evidence="9">
    <location>
        <begin position="117"/>
        <end position="134"/>
    </location>
</feature>
<dbReference type="SUPFAM" id="SSF55874">
    <property type="entry name" value="ATPase domain of HSP90 chaperone/DNA topoisomerase II/histidine kinase"/>
    <property type="match status" value="1"/>
</dbReference>
<dbReference type="RefSeq" id="WP_166281282.1">
    <property type="nucleotide sequence ID" value="NZ_JAANNP010000004.1"/>
</dbReference>
<feature type="transmembrane region" description="Helical" evidence="9">
    <location>
        <begin position="146"/>
        <end position="168"/>
    </location>
</feature>
<evidence type="ECO:0000259" key="10">
    <source>
        <dbReference type="SMART" id="SM00387"/>
    </source>
</evidence>
<keyword evidence="7" id="KW-0067">ATP-binding</keyword>
<dbReference type="InterPro" id="IPR011712">
    <property type="entry name" value="Sig_transdc_His_kin_sub3_dim/P"/>
</dbReference>
<dbReference type="PANTHER" id="PTHR24421">
    <property type="entry name" value="NITRATE/NITRITE SENSOR PROTEIN NARX-RELATED"/>
    <property type="match status" value="1"/>
</dbReference>
<comment type="caution">
    <text evidence="11">The sequence shown here is derived from an EMBL/GenBank/DDBJ whole genome shotgun (WGS) entry which is preliminary data.</text>
</comment>
<feature type="transmembrane region" description="Helical" evidence="9">
    <location>
        <begin position="21"/>
        <end position="44"/>
    </location>
</feature>
<proteinExistence type="predicted"/>
<keyword evidence="12" id="KW-1185">Reference proteome</keyword>
<accession>A0ABX0GTH2</accession>
<organism evidence="11 12">
    <name type="scientific">Motilibacter deserti</name>
    <dbReference type="NCBI Taxonomy" id="2714956"/>
    <lineage>
        <taxon>Bacteria</taxon>
        <taxon>Bacillati</taxon>
        <taxon>Actinomycetota</taxon>
        <taxon>Actinomycetes</taxon>
        <taxon>Motilibacterales</taxon>
        <taxon>Motilibacteraceae</taxon>
        <taxon>Motilibacter</taxon>
    </lineage>
</organism>
<evidence type="ECO:0000256" key="3">
    <source>
        <dbReference type="ARBA" id="ARBA00022553"/>
    </source>
</evidence>
<dbReference type="GO" id="GO:0016301">
    <property type="term" value="F:kinase activity"/>
    <property type="evidence" value="ECO:0007669"/>
    <property type="project" value="UniProtKB-KW"/>
</dbReference>
<evidence type="ECO:0000256" key="5">
    <source>
        <dbReference type="ARBA" id="ARBA00022741"/>
    </source>
</evidence>
<dbReference type="Gene3D" id="1.20.5.1930">
    <property type="match status" value="1"/>
</dbReference>
<evidence type="ECO:0000313" key="12">
    <source>
        <dbReference type="Proteomes" id="UP000800981"/>
    </source>
</evidence>
<dbReference type="Pfam" id="PF07730">
    <property type="entry name" value="HisKA_3"/>
    <property type="match status" value="1"/>
</dbReference>
<dbReference type="EC" id="2.7.13.3" evidence="2"/>
<dbReference type="Pfam" id="PF02518">
    <property type="entry name" value="HATPase_c"/>
    <property type="match status" value="1"/>
</dbReference>
<evidence type="ECO:0000313" key="11">
    <source>
        <dbReference type="EMBL" id="NHC14092.1"/>
    </source>
</evidence>
<keyword evidence="8" id="KW-0902">Two-component regulatory system</keyword>
<dbReference type="InterPro" id="IPR003594">
    <property type="entry name" value="HATPase_dom"/>
</dbReference>
<sequence length="395" mass="41062">MLPRWPEAARARLPGRRPVHVVAARLVAVALLCTLLLAALAGYAGAVLDDPSLVLVAFCWAAGVALRRHPVAMLVVQLAVLPVALFLSDDGLAPVLQLLAVAAALALVSALLPPRRSLTVAAVALVAVGALLPGRPSEGVAGGLDVVVAETFLAVLLALAWLAGYTVLERRRHAALLREQATHEAVIAERLRIARELHDAVAHSIGVIAIQAGVGSRVLDTQPEEARNALTTIEQTSRETLAGLRRTVTSLRASEGGAGRDEAAYAPAPGLDGLERLVAGAADAGVAVELRWEGERRAPPGEIELAAYRIVQEAVTNVVRHAATDHCVVTVVQGEDALTVDVADSGAGTGTTEPGFGLVGMRERVDLLHGDLRAGPRAEGGFRVTARLPLPDGPA</sequence>
<keyword evidence="9" id="KW-1133">Transmembrane helix</keyword>
<keyword evidence="9" id="KW-0472">Membrane</keyword>
<comment type="catalytic activity">
    <reaction evidence="1">
        <text>ATP + protein L-histidine = ADP + protein N-phospho-L-histidine.</text>
        <dbReference type="EC" id="2.7.13.3"/>
    </reaction>
</comment>
<keyword evidence="5" id="KW-0547">Nucleotide-binding</keyword>
<evidence type="ECO:0000256" key="2">
    <source>
        <dbReference type="ARBA" id="ARBA00012438"/>
    </source>
</evidence>
<protein>
    <recommendedName>
        <fullName evidence="2">histidine kinase</fullName>
        <ecNumber evidence="2">2.7.13.3</ecNumber>
    </recommendedName>
</protein>
<evidence type="ECO:0000256" key="7">
    <source>
        <dbReference type="ARBA" id="ARBA00022840"/>
    </source>
</evidence>
<name>A0ABX0GTH2_9ACTN</name>
<evidence type="ECO:0000256" key="4">
    <source>
        <dbReference type="ARBA" id="ARBA00022679"/>
    </source>
</evidence>
<feature type="transmembrane region" description="Helical" evidence="9">
    <location>
        <begin position="94"/>
        <end position="112"/>
    </location>
</feature>